<dbReference type="EMBL" id="JADWYK010000012">
    <property type="protein sequence ID" value="MBG8555328.1"/>
    <property type="molecule type" value="Genomic_DNA"/>
</dbReference>
<accession>A0ABS0L732</accession>
<evidence type="ECO:0000313" key="1">
    <source>
        <dbReference type="EMBL" id="MBG8555328.1"/>
    </source>
</evidence>
<sequence length="273" mass="31449">MARIRRADYYATPFSGAFPILAYRLSPGGGLRVSPALPVDYFDSQGKMLPGGPYQYGSGEFSKYGTALVMRNGLWGMIDQHGTVLIPLQYERLEFSKHSSRWLQARINKRWGLIDSSGLTRVIPQYDEIIDFSDHMMAVKLQDKWGFIDESGTLIIPTMYNYVHRPFHEGFAAVRLSKENSVGFINKHNECITGFRFDYPYCVNKTNAHIRDLTKYYEFKNGFALVRNNNCEIGVINTDDQEVLPIRFYHVEVNDSTIIGHRKKRKLVYVIPR</sequence>
<comment type="caution">
    <text evidence="1">The sequence shown here is derived from an EMBL/GenBank/DDBJ whole genome shotgun (WGS) entry which is preliminary data.</text>
</comment>
<proteinExistence type="predicted"/>
<dbReference type="SUPFAM" id="SSF69360">
    <property type="entry name" value="Cell wall binding repeat"/>
    <property type="match status" value="1"/>
</dbReference>
<keyword evidence="2" id="KW-1185">Reference proteome</keyword>
<reference evidence="1 2" key="1">
    <citation type="submission" date="2020-11" db="EMBL/GenBank/DDBJ databases">
        <title>Hymenobacter sp.</title>
        <authorList>
            <person name="Kim M.K."/>
        </authorList>
    </citation>
    <scope>NUCLEOTIDE SEQUENCE [LARGE SCALE GENOMIC DNA]</scope>
    <source>
        <strain evidence="1 2">BT594</strain>
    </source>
</reference>
<name>A0ABS0L732_9BACT</name>
<protein>
    <submittedName>
        <fullName evidence="1">WG repeat-containing protein</fullName>
    </submittedName>
</protein>
<gene>
    <name evidence="1" type="ORF">I5L79_17390</name>
</gene>
<dbReference type="InterPro" id="IPR032774">
    <property type="entry name" value="WG_beta_rep"/>
</dbReference>
<evidence type="ECO:0000313" key="2">
    <source>
        <dbReference type="Proteomes" id="UP000601099"/>
    </source>
</evidence>
<dbReference type="Proteomes" id="UP000601099">
    <property type="component" value="Unassembled WGS sequence"/>
</dbReference>
<dbReference type="PANTHER" id="PTHR37841">
    <property type="entry name" value="GLR2918 PROTEIN"/>
    <property type="match status" value="1"/>
</dbReference>
<organism evidence="1 2">
    <name type="scientific">Hymenobacter guriensis</name>
    <dbReference type="NCBI Taxonomy" id="2793065"/>
    <lineage>
        <taxon>Bacteria</taxon>
        <taxon>Pseudomonadati</taxon>
        <taxon>Bacteroidota</taxon>
        <taxon>Cytophagia</taxon>
        <taxon>Cytophagales</taxon>
        <taxon>Hymenobacteraceae</taxon>
        <taxon>Hymenobacter</taxon>
    </lineage>
</organism>
<dbReference type="Pfam" id="PF14903">
    <property type="entry name" value="WG_beta_rep"/>
    <property type="match status" value="2"/>
</dbReference>
<dbReference type="PANTHER" id="PTHR37841:SF1">
    <property type="entry name" value="DUF3298 DOMAIN-CONTAINING PROTEIN"/>
    <property type="match status" value="1"/>
</dbReference>